<keyword evidence="1" id="KW-0812">Transmembrane</keyword>
<accession>A0A2A8Q1E2</accession>
<dbReference type="EMBL" id="NTWE01000009">
    <property type="protein sequence ID" value="PEW06114.1"/>
    <property type="molecule type" value="Genomic_DNA"/>
</dbReference>
<proteinExistence type="predicted"/>
<dbReference type="AlphaFoldDB" id="A0A2A8Q1E2"/>
<evidence type="ECO:0000313" key="3">
    <source>
        <dbReference type="Proteomes" id="UP000220635"/>
    </source>
</evidence>
<feature type="transmembrane region" description="Helical" evidence="1">
    <location>
        <begin position="61"/>
        <end position="79"/>
    </location>
</feature>
<name>A0A2A8Q1E2_BACCE</name>
<dbReference type="Proteomes" id="UP000220635">
    <property type="component" value="Unassembled WGS sequence"/>
</dbReference>
<feature type="transmembrane region" description="Helical" evidence="1">
    <location>
        <begin position="33"/>
        <end position="55"/>
    </location>
</feature>
<evidence type="ECO:0000256" key="1">
    <source>
        <dbReference type="SAM" id="Phobius"/>
    </source>
</evidence>
<dbReference type="RefSeq" id="WP_098380348.1">
    <property type="nucleotide sequence ID" value="NZ_NTWE01000009.1"/>
</dbReference>
<organism evidence="2 3">
    <name type="scientific">Bacillus cereus</name>
    <dbReference type="NCBI Taxonomy" id="1396"/>
    <lineage>
        <taxon>Bacteria</taxon>
        <taxon>Bacillati</taxon>
        <taxon>Bacillota</taxon>
        <taxon>Bacilli</taxon>
        <taxon>Bacillales</taxon>
        <taxon>Bacillaceae</taxon>
        <taxon>Bacillus</taxon>
        <taxon>Bacillus cereus group</taxon>
    </lineage>
</organism>
<evidence type="ECO:0000313" key="2">
    <source>
        <dbReference type="EMBL" id="PEW06114.1"/>
    </source>
</evidence>
<reference evidence="2 3" key="1">
    <citation type="submission" date="2017-09" db="EMBL/GenBank/DDBJ databases">
        <title>Large-scale bioinformatics analysis of Bacillus genomes uncovers conserved roles of natural products in bacterial physiology.</title>
        <authorList>
            <consortium name="Agbiome Team Llc"/>
            <person name="Bleich R.M."/>
            <person name="Grubbs K.J."/>
            <person name="Santa Maria K.C."/>
            <person name="Allen S.E."/>
            <person name="Farag S."/>
            <person name="Shank E.A."/>
            <person name="Bowers A."/>
        </authorList>
    </citation>
    <scope>NUCLEOTIDE SEQUENCE [LARGE SCALE GENOMIC DNA]</scope>
    <source>
        <strain evidence="2 3">AFS010695</strain>
    </source>
</reference>
<comment type="caution">
    <text evidence="2">The sequence shown here is derived from an EMBL/GenBank/DDBJ whole genome shotgun (WGS) entry which is preliminary data.</text>
</comment>
<keyword evidence="1" id="KW-1133">Transmembrane helix</keyword>
<protein>
    <submittedName>
        <fullName evidence="2">Uncharacterized protein</fullName>
    </submittedName>
</protein>
<sequence length="84" mass="9405">MAHKSTGVFRVPVSENGIIPTALNIMLKNKYKLAYQVIAIFYAIYLISPLNAYIINLKYGSILGIIINLSCFIEVIICVNRSKI</sequence>
<gene>
    <name evidence="2" type="ORF">CN425_02145</name>
</gene>
<keyword evidence="1" id="KW-0472">Membrane</keyword>